<keyword evidence="3" id="KW-1185">Reference proteome</keyword>
<keyword evidence="1" id="KW-0812">Transmembrane</keyword>
<dbReference type="EMBL" id="RBVX01000016">
    <property type="protein sequence ID" value="RSL32300.1"/>
    <property type="molecule type" value="Genomic_DNA"/>
</dbReference>
<sequence>MKGERLMELWLNAVGEYGLTTVIAFYLLHRMEKKLDILIHTVQSKSESLASINSAPPVLEDDEDYYQSLQ</sequence>
<feature type="transmembrane region" description="Helical" evidence="1">
    <location>
        <begin position="6"/>
        <end position="28"/>
    </location>
</feature>
<dbReference type="Proteomes" id="UP000275076">
    <property type="component" value="Unassembled WGS sequence"/>
</dbReference>
<dbReference type="Pfam" id="PF12841">
    <property type="entry name" value="YvrJ"/>
    <property type="match status" value="1"/>
</dbReference>
<dbReference type="AlphaFoldDB" id="A0A428N1J7"/>
<name>A0A428N1J7_9BACI</name>
<keyword evidence="1" id="KW-1133">Transmembrane helix</keyword>
<dbReference type="InterPro" id="IPR024419">
    <property type="entry name" value="YvrJ"/>
</dbReference>
<gene>
    <name evidence="2" type="ORF">D7Z54_16760</name>
</gene>
<dbReference type="OrthoDB" id="2662123at2"/>
<protein>
    <submittedName>
        <fullName evidence="2">YvrJ family protein</fullName>
    </submittedName>
</protein>
<evidence type="ECO:0000313" key="2">
    <source>
        <dbReference type="EMBL" id="RSL32300.1"/>
    </source>
</evidence>
<accession>A0A428N1J7</accession>
<evidence type="ECO:0000256" key="1">
    <source>
        <dbReference type="SAM" id="Phobius"/>
    </source>
</evidence>
<evidence type="ECO:0000313" key="3">
    <source>
        <dbReference type="Proteomes" id="UP000275076"/>
    </source>
</evidence>
<comment type="caution">
    <text evidence="2">The sequence shown here is derived from an EMBL/GenBank/DDBJ whole genome shotgun (WGS) entry which is preliminary data.</text>
</comment>
<reference evidence="2 3" key="1">
    <citation type="submission" date="2018-10" db="EMBL/GenBank/DDBJ databases">
        <title>Draft genome sequence of Bacillus salarius IM0101, isolated from a hypersaline soil in Inner Mongolia, China.</title>
        <authorList>
            <person name="Yamprayoonswat W."/>
            <person name="Boonvisut S."/>
            <person name="Jumpathong W."/>
            <person name="Sittihan S."/>
            <person name="Ruangsuj P."/>
            <person name="Wanthongcharoen S."/>
            <person name="Thongpramul N."/>
            <person name="Pimmason S."/>
            <person name="Yu B."/>
            <person name="Yasawong M."/>
        </authorList>
    </citation>
    <scope>NUCLEOTIDE SEQUENCE [LARGE SCALE GENOMIC DNA]</scope>
    <source>
        <strain evidence="2 3">IM0101</strain>
    </source>
</reference>
<proteinExistence type="predicted"/>
<keyword evidence="1" id="KW-0472">Membrane</keyword>
<organism evidence="2 3">
    <name type="scientific">Salibacterium salarium</name>
    <dbReference type="NCBI Taxonomy" id="284579"/>
    <lineage>
        <taxon>Bacteria</taxon>
        <taxon>Bacillati</taxon>
        <taxon>Bacillota</taxon>
        <taxon>Bacilli</taxon>
        <taxon>Bacillales</taxon>
        <taxon>Bacillaceae</taxon>
    </lineage>
</organism>